<dbReference type="SMART" id="SM00420">
    <property type="entry name" value="HTH_DEOR"/>
    <property type="match status" value="1"/>
</dbReference>
<evidence type="ECO:0000313" key="6">
    <source>
        <dbReference type="Proteomes" id="UP000607559"/>
    </source>
</evidence>
<dbReference type="GO" id="GO:0003677">
    <property type="term" value="F:DNA binding"/>
    <property type="evidence" value="ECO:0007669"/>
    <property type="project" value="UniProtKB-KW"/>
</dbReference>
<protein>
    <recommendedName>
        <fullName evidence="4">HTH deoR-type domain-containing protein</fullName>
    </recommendedName>
</protein>
<dbReference type="AlphaFoldDB" id="A0A8J2UFR8"/>
<evidence type="ECO:0000256" key="3">
    <source>
        <dbReference type="ARBA" id="ARBA00023163"/>
    </source>
</evidence>
<keyword evidence="6" id="KW-1185">Reference proteome</keyword>
<accession>A0A8J2UFR8</accession>
<reference evidence="5" key="1">
    <citation type="journal article" date="2014" name="Int. J. Syst. Evol. Microbiol.">
        <title>Complete genome sequence of Corynebacterium casei LMG S-19264T (=DSM 44701T), isolated from a smear-ripened cheese.</title>
        <authorList>
            <consortium name="US DOE Joint Genome Institute (JGI-PGF)"/>
            <person name="Walter F."/>
            <person name="Albersmeier A."/>
            <person name="Kalinowski J."/>
            <person name="Ruckert C."/>
        </authorList>
    </citation>
    <scope>NUCLEOTIDE SEQUENCE</scope>
    <source>
        <strain evidence="5">CGMCC 1.15448</strain>
    </source>
</reference>
<dbReference type="PROSITE" id="PS00894">
    <property type="entry name" value="HTH_DEOR_1"/>
    <property type="match status" value="1"/>
</dbReference>
<evidence type="ECO:0000256" key="2">
    <source>
        <dbReference type="ARBA" id="ARBA00023125"/>
    </source>
</evidence>
<evidence type="ECO:0000259" key="4">
    <source>
        <dbReference type="PROSITE" id="PS51000"/>
    </source>
</evidence>
<dbReference type="InterPro" id="IPR001034">
    <property type="entry name" value="DeoR_HTH"/>
</dbReference>
<dbReference type="InterPro" id="IPR036388">
    <property type="entry name" value="WH-like_DNA-bd_sf"/>
</dbReference>
<evidence type="ECO:0000256" key="1">
    <source>
        <dbReference type="ARBA" id="ARBA00023015"/>
    </source>
</evidence>
<keyword evidence="3" id="KW-0804">Transcription</keyword>
<sequence length="78" mass="9005">MQVSADRMQRMLIILQNLRDSITLNIALLSEQFNTSGRTIRRDLEMLEQHGWVKSAGATRNKQYSLTEEGLKKLNDLD</sequence>
<dbReference type="PROSITE" id="PS51000">
    <property type="entry name" value="HTH_DEOR_2"/>
    <property type="match status" value="1"/>
</dbReference>
<dbReference type="InterPro" id="IPR036390">
    <property type="entry name" value="WH_DNA-bd_sf"/>
</dbReference>
<organism evidence="5 6">
    <name type="scientific">Puia dinghuensis</name>
    <dbReference type="NCBI Taxonomy" id="1792502"/>
    <lineage>
        <taxon>Bacteria</taxon>
        <taxon>Pseudomonadati</taxon>
        <taxon>Bacteroidota</taxon>
        <taxon>Chitinophagia</taxon>
        <taxon>Chitinophagales</taxon>
        <taxon>Chitinophagaceae</taxon>
        <taxon>Puia</taxon>
    </lineage>
</organism>
<dbReference type="EMBL" id="BMJC01000004">
    <property type="protein sequence ID" value="GGB10491.1"/>
    <property type="molecule type" value="Genomic_DNA"/>
</dbReference>
<dbReference type="GO" id="GO:0003700">
    <property type="term" value="F:DNA-binding transcription factor activity"/>
    <property type="evidence" value="ECO:0007669"/>
    <property type="project" value="InterPro"/>
</dbReference>
<dbReference type="Gene3D" id="1.10.10.10">
    <property type="entry name" value="Winged helix-like DNA-binding domain superfamily/Winged helix DNA-binding domain"/>
    <property type="match status" value="1"/>
</dbReference>
<dbReference type="Pfam" id="PF08220">
    <property type="entry name" value="HTH_DeoR"/>
    <property type="match status" value="1"/>
</dbReference>
<proteinExistence type="predicted"/>
<reference evidence="5" key="2">
    <citation type="submission" date="2020-09" db="EMBL/GenBank/DDBJ databases">
        <authorList>
            <person name="Sun Q."/>
            <person name="Zhou Y."/>
        </authorList>
    </citation>
    <scope>NUCLEOTIDE SEQUENCE</scope>
    <source>
        <strain evidence="5">CGMCC 1.15448</strain>
    </source>
</reference>
<keyword evidence="1" id="KW-0805">Transcription regulation</keyword>
<dbReference type="InterPro" id="IPR018356">
    <property type="entry name" value="Tscrpt_reg_HTH_DeoR_CS"/>
</dbReference>
<feature type="domain" description="HTH deoR-type" evidence="4">
    <location>
        <begin position="7"/>
        <end position="61"/>
    </location>
</feature>
<comment type="caution">
    <text evidence="5">The sequence shown here is derived from an EMBL/GenBank/DDBJ whole genome shotgun (WGS) entry which is preliminary data.</text>
</comment>
<dbReference type="Proteomes" id="UP000607559">
    <property type="component" value="Unassembled WGS sequence"/>
</dbReference>
<keyword evidence="2" id="KW-0238">DNA-binding</keyword>
<dbReference type="SUPFAM" id="SSF46785">
    <property type="entry name" value="Winged helix' DNA-binding domain"/>
    <property type="match status" value="1"/>
</dbReference>
<gene>
    <name evidence="5" type="ORF">GCM10011511_37580</name>
</gene>
<evidence type="ECO:0000313" key="5">
    <source>
        <dbReference type="EMBL" id="GGB10491.1"/>
    </source>
</evidence>
<name>A0A8J2UFR8_9BACT</name>